<feature type="transmembrane region" description="Helical" evidence="8">
    <location>
        <begin position="138"/>
        <end position="157"/>
    </location>
</feature>
<evidence type="ECO:0000256" key="1">
    <source>
        <dbReference type="ARBA" id="ARBA00004651"/>
    </source>
</evidence>
<comment type="similarity">
    <text evidence="2">Belongs to the binding-protein-dependent transport system permease family. FecCD subfamily.</text>
</comment>
<name>A0ABV5XEZ3_9NOCA</name>
<dbReference type="EMBL" id="JBHMAS010000034">
    <property type="protein sequence ID" value="MFB9781047.1"/>
    <property type="molecule type" value="Genomic_DNA"/>
</dbReference>
<feature type="transmembrane region" description="Helical" evidence="8">
    <location>
        <begin position="210"/>
        <end position="232"/>
    </location>
</feature>
<evidence type="ECO:0000256" key="4">
    <source>
        <dbReference type="ARBA" id="ARBA00022475"/>
    </source>
</evidence>
<keyword evidence="7 8" id="KW-0472">Membrane</keyword>
<dbReference type="Gene3D" id="1.10.3470.10">
    <property type="entry name" value="ABC transporter involved in vitamin B12 uptake, BtuC"/>
    <property type="match status" value="1"/>
</dbReference>
<dbReference type="Pfam" id="PF01032">
    <property type="entry name" value="FecCD"/>
    <property type="match status" value="1"/>
</dbReference>
<dbReference type="Proteomes" id="UP001589587">
    <property type="component" value="Unassembled WGS sequence"/>
</dbReference>
<dbReference type="RefSeq" id="WP_378374945.1">
    <property type="nucleotide sequence ID" value="NZ_JBHMAS010000034.1"/>
</dbReference>
<gene>
    <name evidence="9" type="ORF">ACFFQ6_15230</name>
</gene>
<proteinExistence type="inferred from homology"/>
<keyword evidence="6 8" id="KW-1133">Transmembrane helix</keyword>
<comment type="caution">
    <text evidence="9">The sequence shown here is derived from an EMBL/GenBank/DDBJ whole genome shotgun (WGS) entry which is preliminary data.</text>
</comment>
<feature type="transmembrane region" description="Helical" evidence="8">
    <location>
        <begin position="111"/>
        <end position="132"/>
    </location>
</feature>
<sequence>MGISAPSRTAPPQTEAPLRSGTAARAGLLVVVSIVVIVLASVGGLVLGSRNIPVSTVLDAVLSYDAGNNEHLIVIESRLPRTILGLVVGSALGLAGALMQSITRNPLADPGLLGVNAGASAAVVIAIAYLGVTSVGGYLWFALAGAAVASVGVYMLGSAHRSAATPARMALAGAAVATAITALTSMVLISNEAAFNQFRFWAVGSLQGRGGDVIVTVLPFVIVGIGLSLLLIRPLNAIALGEDVAKGLGARTGPARVGSAAAVILLAGAATAAAGPVGFVGLAAPHIVRGVVGPDLRLLLPCVLVVAPAFLLLADVLGRVATAPGDLQTGIAVAVLGGPLFVALVRSRRVASL</sequence>
<evidence type="ECO:0000256" key="5">
    <source>
        <dbReference type="ARBA" id="ARBA00022692"/>
    </source>
</evidence>
<evidence type="ECO:0000313" key="9">
    <source>
        <dbReference type="EMBL" id="MFB9781047.1"/>
    </source>
</evidence>
<dbReference type="SUPFAM" id="SSF81345">
    <property type="entry name" value="ABC transporter involved in vitamin B12 uptake, BtuC"/>
    <property type="match status" value="1"/>
</dbReference>
<evidence type="ECO:0000313" key="10">
    <source>
        <dbReference type="Proteomes" id="UP001589587"/>
    </source>
</evidence>
<keyword evidence="10" id="KW-1185">Reference proteome</keyword>
<evidence type="ECO:0000256" key="6">
    <source>
        <dbReference type="ARBA" id="ARBA00022989"/>
    </source>
</evidence>
<keyword evidence="4" id="KW-1003">Cell membrane</keyword>
<keyword evidence="5 8" id="KW-0812">Transmembrane</keyword>
<evidence type="ECO:0000256" key="8">
    <source>
        <dbReference type="SAM" id="Phobius"/>
    </source>
</evidence>
<dbReference type="PANTHER" id="PTHR30472">
    <property type="entry name" value="FERRIC ENTEROBACTIN TRANSPORT SYSTEM PERMEASE PROTEIN"/>
    <property type="match status" value="1"/>
</dbReference>
<evidence type="ECO:0000256" key="7">
    <source>
        <dbReference type="ARBA" id="ARBA00023136"/>
    </source>
</evidence>
<feature type="transmembrane region" description="Helical" evidence="8">
    <location>
        <begin position="327"/>
        <end position="345"/>
    </location>
</feature>
<keyword evidence="3" id="KW-0813">Transport</keyword>
<dbReference type="InterPro" id="IPR037294">
    <property type="entry name" value="ABC_BtuC-like"/>
</dbReference>
<feature type="transmembrane region" description="Helical" evidence="8">
    <location>
        <begin position="169"/>
        <end position="190"/>
    </location>
</feature>
<dbReference type="InterPro" id="IPR000522">
    <property type="entry name" value="ABC_transptr_permease_BtuC"/>
</dbReference>
<evidence type="ECO:0000256" key="3">
    <source>
        <dbReference type="ARBA" id="ARBA00022448"/>
    </source>
</evidence>
<reference evidence="9 10" key="1">
    <citation type="submission" date="2024-09" db="EMBL/GenBank/DDBJ databases">
        <authorList>
            <person name="Sun Q."/>
            <person name="Mori K."/>
        </authorList>
    </citation>
    <scope>NUCLEOTIDE SEQUENCE [LARGE SCALE GENOMIC DNA]</scope>
    <source>
        <strain evidence="9 10">JCM 11411</strain>
    </source>
</reference>
<dbReference type="PANTHER" id="PTHR30472:SF1">
    <property type="entry name" value="FE(3+) DICITRATE TRANSPORT SYSTEM PERMEASE PROTEIN FECC-RELATED"/>
    <property type="match status" value="1"/>
</dbReference>
<comment type="subcellular location">
    <subcellularLocation>
        <location evidence="1">Cell membrane</location>
        <topology evidence="1">Multi-pass membrane protein</topology>
    </subcellularLocation>
</comment>
<feature type="transmembrane region" description="Helical" evidence="8">
    <location>
        <begin position="82"/>
        <end position="99"/>
    </location>
</feature>
<accession>A0ABV5XEZ3</accession>
<evidence type="ECO:0000256" key="2">
    <source>
        <dbReference type="ARBA" id="ARBA00007935"/>
    </source>
</evidence>
<feature type="transmembrane region" description="Helical" evidence="8">
    <location>
        <begin position="26"/>
        <end position="47"/>
    </location>
</feature>
<feature type="transmembrane region" description="Helical" evidence="8">
    <location>
        <begin position="298"/>
        <end position="321"/>
    </location>
</feature>
<protein>
    <submittedName>
        <fullName evidence="9">FecCD family ABC transporter permease</fullName>
    </submittedName>
</protein>
<dbReference type="CDD" id="cd06550">
    <property type="entry name" value="TM_ABC_iron-siderophores_like"/>
    <property type="match status" value="1"/>
</dbReference>
<organism evidence="9 10">
    <name type="scientific">Rhodococcus baikonurensis</name>
    <dbReference type="NCBI Taxonomy" id="172041"/>
    <lineage>
        <taxon>Bacteria</taxon>
        <taxon>Bacillati</taxon>
        <taxon>Actinomycetota</taxon>
        <taxon>Actinomycetes</taxon>
        <taxon>Mycobacteriales</taxon>
        <taxon>Nocardiaceae</taxon>
        <taxon>Rhodococcus</taxon>
        <taxon>Rhodococcus erythropolis group</taxon>
    </lineage>
</organism>